<dbReference type="EMBL" id="PKSL01000079">
    <property type="protein sequence ID" value="POW07006.1"/>
    <property type="molecule type" value="Genomic_DNA"/>
</dbReference>
<accession>A0A2S4VBT4</accession>
<evidence type="ECO:0000313" key="2">
    <source>
        <dbReference type="Proteomes" id="UP000239156"/>
    </source>
</evidence>
<comment type="caution">
    <text evidence="1">The sequence shown here is derived from an EMBL/GenBank/DDBJ whole genome shotgun (WGS) entry which is preliminary data.</text>
</comment>
<gene>
    <name evidence="1" type="ORF">PSTT_08595</name>
</gene>
<proteinExistence type="predicted"/>
<protein>
    <submittedName>
        <fullName evidence="1">Uncharacterized protein</fullName>
    </submittedName>
</protein>
<dbReference type="AlphaFoldDB" id="A0A2S4VBT4"/>
<organism evidence="1 2">
    <name type="scientific">Puccinia striiformis</name>
    <dbReference type="NCBI Taxonomy" id="27350"/>
    <lineage>
        <taxon>Eukaryota</taxon>
        <taxon>Fungi</taxon>
        <taxon>Dikarya</taxon>
        <taxon>Basidiomycota</taxon>
        <taxon>Pucciniomycotina</taxon>
        <taxon>Pucciniomycetes</taxon>
        <taxon>Pucciniales</taxon>
        <taxon>Pucciniaceae</taxon>
        <taxon>Puccinia</taxon>
    </lineage>
</organism>
<dbReference type="Proteomes" id="UP000239156">
    <property type="component" value="Unassembled WGS sequence"/>
</dbReference>
<evidence type="ECO:0000313" key="1">
    <source>
        <dbReference type="EMBL" id="POW07006.1"/>
    </source>
</evidence>
<name>A0A2S4VBT4_9BASI</name>
<keyword evidence="2" id="KW-1185">Reference proteome</keyword>
<sequence>MIADSVETMAFQLYNPAQTNTHTEDGYFTQAVKLLPNCTNFCSRRCKAISNFAKDIIDVFMVSNFAKDIIDVFMGYIIFQAHTHTPKPLGNTNLKRKS</sequence>
<reference evidence="1" key="1">
    <citation type="submission" date="2017-12" db="EMBL/GenBank/DDBJ databases">
        <title>Gene loss provides genomic basis for host adaptation in cereal stripe rust fungi.</title>
        <authorList>
            <person name="Xia C."/>
        </authorList>
    </citation>
    <scope>NUCLEOTIDE SEQUENCE [LARGE SCALE GENOMIC DNA]</scope>
    <source>
        <strain evidence="1">93-210</strain>
    </source>
</reference>
<feature type="non-terminal residue" evidence="1">
    <location>
        <position position="98"/>
    </location>
</feature>
<dbReference type="VEuPathDB" id="FungiDB:PSTT_08595"/>